<dbReference type="Gene3D" id="3.30.70.240">
    <property type="match status" value="1"/>
</dbReference>
<dbReference type="EMBL" id="UFUZ01000003">
    <property type="protein sequence ID" value="SUX41156.1"/>
    <property type="molecule type" value="Genomic_DNA"/>
</dbReference>
<sequence length="140" mass="16427">MKKRKAINFDLSTEELKKHFGDTREPYSQIKNFMLENGFEHRQYSGYASIEVMSDRQIAKIARKLNDKFAWISSCIQEFDVTDIGEQYSLSHIFKDNQTLSQTKNLQKDSKQEQIKTMQEAVKKASQNLKPKDKSKDLDR</sequence>
<dbReference type="RefSeq" id="WP_004276317.1">
    <property type="nucleotide sequence ID" value="NZ_JANKIR010000022.1"/>
</dbReference>
<evidence type="ECO:0000256" key="1">
    <source>
        <dbReference type="SAM" id="MobiDB-lite"/>
    </source>
</evidence>
<name>A0A381F3M8_CAMUP</name>
<protein>
    <submittedName>
        <fullName evidence="2">VapD</fullName>
    </submittedName>
</protein>
<feature type="compositionally biased region" description="Basic and acidic residues" evidence="1">
    <location>
        <begin position="130"/>
        <end position="140"/>
    </location>
</feature>
<proteinExistence type="predicted"/>
<feature type="region of interest" description="Disordered" evidence="1">
    <location>
        <begin position="104"/>
        <end position="140"/>
    </location>
</feature>
<evidence type="ECO:0000313" key="3">
    <source>
        <dbReference type="Proteomes" id="UP000254161"/>
    </source>
</evidence>
<dbReference type="InterPro" id="IPR048135">
    <property type="entry name" value="VapD-like"/>
</dbReference>
<reference evidence="2 3" key="1">
    <citation type="submission" date="2018-06" db="EMBL/GenBank/DDBJ databases">
        <authorList>
            <consortium name="Pathogen Informatics"/>
            <person name="Doyle S."/>
        </authorList>
    </citation>
    <scope>NUCLEOTIDE SEQUENCE [LARGE SCALE GENOMIC DNA]</scope>
    <source>
        <strain evidence="2 3">NCTC12264</strain>
    </source>
</reference>
<dbReference type="Proteomes" id="UP000254161">
    <property type="component" value="Unassembled WGS sequence"/>
</dbReference>
<organism evidence="2 3">
    <name type="scientific">Campylobacter upsaliensis</name>
    <dbReference type="NCBI Taxonomy" id="28080"/>
    <lineage>
        <taxon>Bacteria</taxon>
        <taxon>Pseudomonadati</taxon>
        <taxon>Campylobacterota</taxon>
        <taxon>Epsilonproteobacteria</taxon>
        <taxon>Campylobacterales</taxon>
        <taxon>Campylobacteraceae</taxon>
        <taxon>Campylobacter</taxon>
    </lineage>
</organism>
<accession>A0A381F3M8</accession>
<evidence type="ECO:0000313" key="2">
    <source>
        <dbReference type="EMBL" id="SUX41156.1"/>
    </source>
</evidence>
<dbReference type="NCBIfam" id="NF041506">
    <property type="entry name" value="VapD"/>
    <property type="match status" value="1"/>
</dbReference>
<gene>
    <name evidence="2" type="ORF">NCTC12264_01974</name>
</gene>
<dbReference type="AlphaFoldDB" id="A0A381F3M8"/>